<protein>
    <submittedName>
        <fullName evidence="8">AAA family ATPase</fullName>
    </submittedName>
</protein>
<dbReference type="Gene3D" id="1.25.40.10">
    <property type="entry name" value="Tetratricopeptide repeat domain"/>
    <property type="match status" value="1"/>
</dbReference>
<dbReference type="InterPro" id="IPR005158">
    <property type="entry name" value="BTAD"/>
</dbReference>
<evidence type="ECO:0000256" key="2">
    <source>
        <dbReference type="ARBA" id="ARBA00023015"/>
    </source>
</evidence>
<dbReference type="InterPro" id="IPR016032">
    <property type="entry name" value="Sig_transdc_resp-reg_C-effctor"/>
</dbReference>
<comment type="caution">
    <text evidence="8">The sequence shown here is derived from an EMBL/GenBank/DDBJ whole genome shotgun (WGS) entry which is preliminary data.</text>
</comment>
<dbReference type="InterPro" id="IPR051677">
    <property type="entry name" value="AfsR-DnrI-RedD_regulator"/>
</dbReference>
<evidence type="ECO:0000259" key="7">
    <source>
        <dbReference type="PROSITE" id="PS51755"/>
    </source>
</evidence>
<keyword evidence="3 5" id="KW-0238">DNA-binding</keyword>
<evidence type="ECO:0000256" key="3">
    <source>
        <dbReference type="ARBA" id="ARBA00023125"/>
    </source>
</evidence>
<dbReference type="InterPro" id="IPR027417">
    <property type="entry name" value="P-loop_NTPase"/>
</dbReference>
<accession>A0ABT1KXE0</accession>
<feature type="region of interest" description="Disordered" evidence="6">
    <location>
        <begin position="259"/>
        <end position="301"/>
    </location>
</feature>
<dbReference type="PANTHER" id="PTHR35807">
    <property type="entry name" value="TRANSCRIPTIONAL REGULATOR REDD-RELATED"/>
    <property type="match status" value="1"/>
</dbReference>
<keyword evidence="9" id="KW-1185">Reference proteome</keyword>
<feature type="domain" description="OmpR/PhoB-type" evidence="7">
    <location>
        <begin position="1"/>
        <end position="97"/>
    </location>
</feature>
<keyword evidence="4" id="KW-0804">Transcription</keyword>
<dbReference type="EMBL" id="JANARS010000004">
    <property type="protein sequence ID" value="MCP3422432.1"/>
    <property type="molecule type" value="Genomic_DNA"/>
</dbReference>
<dbReference type="InterPro" id="IPR011990">
    <property type="entry name" value="TPR-like_helical_dom_sf"/>
</dbReference>
<dbReference type="Pfam" id="PF03704">
    <property type="entry name" value="BTAD"/>
    <property type="match status" value="1"/>
</dbReference>
<feature type="compositionally biased region" description="Pro residues" evidence="6">
    <location>
        <begin position="276"/>
        <end position="289"/>
    </location>
</feature>
<feature type="DNA-binding region" description="OmpR/PhoB-type" evidence="5">
    <location>
        <begin position="1"/>
        <end position="97"/>
    </location>
</feature>
<dbReference type="Gene3D" id="1.10.10.10">
    <property type="entry name" value="Winged helix-like DNA-binding domain superfamily/Winged helix DNA-binding domain"/>
    <property type="match status" value="1"/>
</dbReference>
<dbReference type="InterPro" id="IPR036388">
    <property type="entry name" value="WH-like_DNA-bd_sf"/>
</dbReference>
<dbReference type="SUPFAM" id="SSF52540">
    <property type="entry name" value="P-loop containing nucleoside triphosphate hydrolases"/>
    <property type="match status" value="1"/>
</dbReference>
<dbReference type="RefSeq" id="WP_254181625.1">
    <property type="nucleotide sequence ID" value="NZ_JANARS010000004.1"/>
</dbReference>
<dbReference type="PROSITE" id="PS51755">
    <property type="entry name" value="OMPR_PHOB"/>
    <property type="match status" value="1"/>
</dbReference>
<dbReference type="Pfam" id="PF00486">
    <property type="entry name" value="Trans_reg_C"/>
    <property type="match status" value="1"/>
</dbReference>
<dbReference type="CDD" id="cd15831">
    <property type="entry name" value="BTAD"/>
    <property type="match status" value="1"/>
</dbReference>
<dbReference type="SUPFAM" id="SSF48452">
    <property type="entry name" value="TPR-like"/>
    <property type="match status" value="1"/>
</dbReference>
<evidence type="ECO:0000313" key="8">
    <source>
        <dbReference type="EMBL" id="MCP3422432.1"/>
    </source>
</evidence>
<proteinExistence type="inferred from homology"/>
<gene>
    <name evidence="8" type="ORF">NCI01_11540</name>
</gene>
<dbReference type="SUPFAM" id="SSF46894">
    <property type="entry name" value="C-terminal effector domain of the bipartite response regulators"/>
    <property type="match status" value="1"/>
</dbReference>
<keyword evidence="2" id="KW-0805">Transcription regulation</keyword>
<dbReference type="SMART" id="SM00862">
    <property type="entry name" value="Trans_reg_C"/>
    <property type="match status" value="1"/>
</dbReference>
<comment type="similarity">
    <text evidence="1">Belongs to the AfsR/DnrI/RedD regulatory family.</text>
</comment>
<dbReference type="SMART" id="SM01043">
    <property type="entry name" value="BTAD"/>
    <property type="match status" value="1"/>
</dbReference>
<dbReference type="Pfam" id="PF13191">
    <property type="entry name" value="AAA_16"/>
    <property type="match status" value="1"/>
</dbReference>
<dbReference type="Gene3D" id="3.40.50.300">
    <property type="entry name" value="P-loop containing nucleotide triphosphate hydrolases"/>
    <property type="match status" value="1"/>
</dbReference>
<name>A0ABT1KXE0_9ACTN</name>
<reference evidence="8 9" key="1">
    <citation type="submission" date="2022-06" db="EMBL/GenBank/DDBJ databases">
        <authorList>
            <person name="So Y."/>
        </authorList>
    </citation>
    <scope>NUCLEOTIDE SEQUENCE [LARGE SCALE GENOMIC DNA]</scope>
    <source>
        <strain evidence="8 9">STR3</strain>
    </source>
</reference>
<organism evidence="8 9">
    <name type="scientific">Nocardioides pinisoli</name>
    <dbReference type="NCBI Taxonomy" id="2950279"/>
    <lineage>
        <taxon>Bacteria</taxon>
        <taxon>Bacillati</taxon>
        <taxon>Actinomycetota</taxon>
        <taxon>Actinomycetes</taxon>
        <taxon>Propionibacteriales</taxon>
        <taxon>Nocardioidaceae</taxon>
        <taxon>Nocardioides</taxon>
    </lineage>
</organism>
<evidence type="ECO:0000256" key="5">
    <source>
        <dbReference type="PROSITE-ProRule" id="PRU01091"/>
    </source>
</evidence>
<evidence type="ECO:0000256" key="6">
    <source>
        <dbReference type="SAM" id="MobiDB-lite"/>
    </source>
</evidence>
<evidence type="ECO:0000256" key="1">
    <source>
        <dbReference type="ARBA" id="ARBA00005820"/>
    </source>
</evidence>
<dbReference type="InterPro" id="IPR041664">
    <property type="entry name" value="AAA_16"/>
</dbReference>
<dbReference type="Proteomes" id="UP001204524">
    <property type="component" value="Unassembled WGS sequence"/>
</dbReference>
<evidence type="ECO:0000256" key="4">
    <source>
        <dbReference type="ARBA" id="ARBA00023163"/>
    </source>
</evidence>
<dbReference type="InterPro" id="IPR001867">
    <property type="entry name" value="OmpR/PhoB-type_DNA-bd"/>
</dbReference>
<sequence>MRVAILGEAEASREGAAVDLGSRKQRALLAALALHRGRPVPVDTIVDLVWSDAPPTALTATLQGYVARLRRALEPGRALRGPSEVLITRGGGYVLALPEADLDSGEFESAVSGAHAVLGTVVLPQPSLAEAGPLLEQLQHALGLWRGTPFAELGDAPAAMAERARLEELRAIALEDRAVAGLALGRHATVAAELEVLTTTHPLRERLWGLRALALARSGRQADALEALRGVRELLADELGLEPGADLRRLQTAVLRQDPELEWSGRGSAPAAGPVPSTPPASDRPPPVPDPRRSPGGLPLVGRDDQLAALVGLLEQSAEAPAFAALTGEPGIGKSRLCAELAAVARAQGVEVLVGRCSQDEGAPPLYPWAAVLSALGAELPASDSGADDGAARFRAWEAITGTLLESARQRPLLLVLDDLHWADTSTLRVLRLLTETAESGGLMVVCTWRHQPAPTGQLAVVADMLARRHALRLELAGLTAVEVAEVVTSVAEAAPTSAEADALRARTDGNPFFLVEYARLAREGGDLTALLAEDHPPAAVNDVISRRLAALPEPTLAALRVGCVVGREFDLATLVPLLDLDEEEVLERLEPALAAGLVAEPAVDRFRFAHALVRDTCYAAVSQSRRGRMHARTAEMLEGVGGRESEVARHWLAAGPTYAGRAWRAARTAAAAADAVFAYDESVALLADGLDALEADPEATGEERFDLVCALARAYQLTDELVLLRRTVHRALALVEGDVERELRAIGLLVTKALWQTGVWGQVDEHVIAILRRCLDALPPGDGVARCRAMSALATEIYYQSSVQEREALSEQALAMARRLGDDEVLLDTLLTVPMSLWSPATAHQRHALAGEAVELAHRLGDAVSLCVALAQRASAASESGRVEGLLEQVEDTRARATAVRQLFVRLFCDGLEIPWRAMRGELDTVRTLLADMVAMSERVAVPQAGDAVLGAVLMELVWGRRDEELLGMVDALAQMQVLPTDASVALVLARGGRLDEARARLHVGMPELSADWWFSPLTLALAAEASLRAGVPEVAAVAYERLAPYAGMPAAGGSGTIVGLVDHFLAMAAHATGERELATRHADDAVRLCAEWELTLAGEWFAAVRSELGF</sequence>
<evidence type="ECO:0000313" key="9">
    <source>
        <dbReference type="Proteomes" id="UP001204524"/>
    </source>
</evidence>
<dbReference type="PANTHER" id="PTHR35807:SF1">
    <property type="entry name" value="TRANSCRIPTIONAL REGULATOR REDD"/>
    <property type="match status" value="1"/>
</dbReference>